<keyword evidence="11" id="KW-0560">Oxidoreductase</keyword>
<dbReference type="Pfam" id="PF02770">
    <property type="entry name" value="Acyl-CoA_dh_M"/>
    <property type="match status" value="1"/>
</dbReference>
<dbReference type="FunFam" id="1.10.540.10:FF:000006">
    <property type="entry name" value="Acyl-coenzyme A oxidase"/>
    <property type="match status" value="1"/>
</dbReference>
<feature type="domain" description="Acyl-CoA oxidase/dehydrogenase middle" evidence="17">
    <location>
        <begin position="168"/>
        <end position="277"/>
    </location>
</feature>
<dbReference type="PANTHER" id="PTHR10909:SF250">
    <property type="entry name" value="PEROXISOMAL ACYL-COENZYME A OXIDASE 1"/>
    <property type="match status" value="1"/>
</dbReference>
<feature type="binding site" evidence="15">
    <location>
        <position position="171"/>
    </location>
    <ligand>
        <name>FAD</name>
        <dbReference type="ChEBI" id="CHEBI:57692"/>
    </ligand>
</feature>
<dbReference type="Gene3D" id="2.40.110.10">
    <property type="entry name" value="Butyryl-CoA Dehydrogenase, subunit A, domain 2"/>
    <property type="match status" value="1"/>
</dbReference>
<keyword evidence="9" id="KW-0276">Fatty acid metabolism</keyword>
<dbReference type="FunFam" id="1.20.140.10:FF:000005">
    <property type="entry name" value="Acyl-coenzyme A oxidase"/>
    <property type="match status" value="1"/>
</dbReference>
<feature type="domain" description="Acyl-CoA oxidase C-alpha1" evidence="19">
    <location>
        <begin position="307"/>
        <end position="468"/>
    </location>
</feature>
<dbReference type="Pfam" id="PF22924">
    <property type="entry name" value="ACOX_C_alpha1"/>
    <property type="match status" value="1"/>
</dbReference>
<evidence type="ECO:0000313" key="21">
    <source>
        <dbReference type="Proteomes" id="UP001432322"/>
    </source>
</evidence>
<sequence length="692" mass="77370">GRLIVSIRRSSLHSTRATTPTMPNQCIQTGDNPDLTKERKTCSFDTDELTAHLYGSRKAMEIRRDISKKVATDPDFANPVRHEFLSREKRIEATAKKTKSLVQRGSEFCNVTNPAEMYHLVNEAIGIEGYPLALHFVMFLPALTAQADDELAAEILPRAMSLEIIGTYAQTEMGHGTNLRELETTATYDKQKQEFIINTPTRSATKWWPGNLGKMSNYAVVCCQLYIDGKKIGPHNFLVQLRCEKTHQPLPGITIGDIGPKMAYNTTDNGFLAFDNVRIPRGKMLMKHSKVAPDGTYTAPIHAKLNYGTMVHVRSHMIYSHGHLLATAATVATRYSAVRRQGRIEQGGPEVQILDYQTQQHRIFPQIARAYATMFTGLEIKDLYARTLAGIAKGETDLLPDLHAITSGLKSVVTYMAGLGIEQCRMSCGGHGYSDASGLPKLYGVQTGGCTYEGENMVMLQQTARYLMKAVKLASQGKTLSHSVAYMTKKTNAKSLIGMEGGDIGREHEVILDTLEHTARRLAHEAADQWAKRIQGGENKERAWNGVTVEMNRASRVHTRLFMAHAFHRRVVSAPSSVRPILTDLLSLYLHYECVDMAQHLLQDGHCNGGQIDYLKKRLYEDLRTIRPNAVSLVDAFELSDRELNSVLGKRDGNVYEALFQWAKQSELNYTDVLPAVEKYMMPMMEASRSKL</sequence>
<comment type="similarity">
    <text evidence="4">Belongs to the acyl-CoA oxidase family.</text>
</comment>
<dbReference type="GO" id="GO:1904070">
    <property type="term" value="P:ascaroside biosynthetic process"/>
    <property type="evidence" value="ECO:0007669"/>
    <property type="project" value="TreeGrafter"/>
</dbReference>
<dbReference type="EC" id="1.3.3.6" evidence="5"/>
<name>A0AAV5WT60_9BILA</name>
<dbReference type="InterPro" id="IPR036250">
    <property type="entry name" value="AcylCo_DH-like_C"/>
</dbReference>
<dbReference type="GO" id="GO:0055088">
    <property type="term" value="P:lipid homeostasis"/>
    <property type="evidence" value="ECO:0007669"/>
    <property type="project" value="TreeGrafter"/>
</dbReference>
<dbReference type="PANTHER" id="PTHR10909">
    <property type="entry name" value="ELECTRON TRANSPORT OXIDOREDUCTASE"/>
    <property type="match status" value="1"/>
</dbReference>
<dbReference type="SUPFAM" id="SSF56645">
    <property type="entry name" value="Acyl-CoA dehydrogenase NM domain-like"/>
    <property type="match status" value="1"/>
</dbReference>
<evidence type="ECO:0000256" key="1">
    <source>
        <dbReference type="ARBA" id="ARBA00001974"/>
    </source>
</evidence>
<dbReference type="GO" id="GO:0003997">
    <property type="term" value="F:acyl-CoA oxidase activity"/>
    <property type="evidence" value="ECO:0007669"/>
    <property type="project" value="UniProtKB-EC"/>
</dbReference>
<keyword evidence="10" id="KW-0067">ATP-binding</keyword>
<dbReference type="InterPro" id="IPR055060">
    <property type="entry name" value="ACOX_C_alpha1"/>
</dbReference>
<dbReference type="GO" id="GO:0005777">
    <property type="term" value="C:peroxisome"/>
    <property type="evidence" value="ECO:0007669"/>
    <property type="project" value="UniProtKB-SubCell"/>
</dbReference>
<keyword evidence="8 15" id="KW-0274">FAD</keyword>
<dbReference type="InterPro" id="IPR012258">
    <property type="entry name" value="Acyl-CoA_oxidase"/>
</dbReference>
<dbReference type="Gene3D" id="1.10.540.10">
    <property type="entry name" value="Acyl-CoA dehydrogenase/oxidase, N-terminal domain"/>
    <property type="match status" value="1"/>
</dbReference>
<evidence type="ECO:0000256" key="2">
    <source>
        <dbReference type="ARBA" id="ARBA00004275"/>
    </source>
</evidence>
<dbReference type="FunFam" id="2.40.110.10:FF:000003">
    <property type="entry name" value="Acyl-coenzyme A oxidase"/>
    <property type="match status" value="1"/>
</dbReference>
<evidence type="ECO:0000256" key="12">
    <source>
        <dbReference type="ARBA" id="ARBA00023098"/>
    </source>
</evidence>
<dbReference type="GO" id="GO:0005504">
    <property type="term" value="F:fatty acid binding"/>
    <property type="evidence" value="ECO:0007669"/>
    <property type="project" value="TreeGrafter"/>
</dbReference>
<dbReference type="InterPro" id="IPR006091">
    <property type="entry name" value="Acyl-CoA_Oxase/DH_mid-dom"/>
</dbReference>
<dbReference type="SUPFAM" id="SSF47203">
    <property type="entry name" value="Acyl-CoA dehydrogenase C-terminal domain-like"/>
    <property type="match status" value="2"/>
</dbReference>
<dbReference type="Pfam" id="PF01756">
    <property type="entry name" value="ACOX"/>
    <property type="match status" value="1"/>
</dbReference>
<dbReference type="InterPro" id="IPR009100">
    <property type="entry name" value="AcylCoA_DH/oxidase_NM_dom_sf"/>
</dbReference>
<dbReference type="EMBL" id="BTSY01000006">
    <property type="protein sequence ID" value="GMT33448.1"/>
    <property type="molecule type" value="Genomic_DNA"/>
</dbReference>
<dbReference type="Pfam" id="PF14749">
    <property type="entry name" value="Acyl-CoA_ox_N"/>
    <property type="match status" value="1"/>
</dbReference>
<protein>
    <recommendedName>
        <fullName evidence="5">acyl-CoA oxidase</fullName>
        <ecNumber evidence="5">1.3.3.6</ecNumber>
    </recommendedName>
</protein>
<dbReference type="AlphaFoldDB" id="A0AAV5WT60"/>
<comment type="subcellular location">
    <subcellularLocation>
        <location evidence="2">Peroxisome</location>
    </subcellularLocation>
</comment>
<gene>
    <name evidence="20" type="ORF">PFISCL1PPCAC_24745</name>
</gene>
<dbReference type="FunFam" id="1.20.140.10:FF:000013">
    <property type="entry name" value="Acyl-coenzyme A oxidase"/>
    <property type="match status" value="1"/>
</dbReference>
<organism evidence="20 21">
    <name type="scientific">Pristionchus fissidentatus</name>
    <dbReference type="NCBI Taxonomy" id="1538716"/>
    <lineage>
        <taxon>Eukaryota</taxon>
        <taxon>Metazoa</taxon>
        <taxon>Ecdysozoa</taxon>
        <taxon>Nematoda</taxon>
        <taxon>Chromadorea</taxon>
        <taxon>Rhabditida</taxon>
        <taxon>Rhabditina</taxon>
        <taxon>Diplogasteromorpha</taxon>
        <taxon>Diplogasteroidea</taxon>
        <taxon>Neodiplogasteridae</taxon>
        <taxon>Pristionchus</taxon>
    </lineage>
</organism>
<dbReference type="Proteomes" id="UP001432322">
    <property type="component" value="Unassembled WGS sequence"/>
</dbReference>
<dbReference type="GO" id="GO:0033540">
    <property type="term" value="P:fatty acid beta-oxidation using acyl-CoA oxidase"/>
    <property type="evidence" value="ECO:0007669"/>
    <property type="project" value="TreeGrafter"/>
</dbReference>
<evidence type="ECO:0000259" key="16">
    <source>
        <dbReference type="Pfam" id="PF01756"/>
    </source>
</evidence>
<evidence type="ECO:0000256" key="5">
    <source>
        <dbReference type="ARBA" id="ARBA00012870"/>
    </source>
</evidence>
<feature type="active site" description="Proton acceptor" evidence="14">
    <location>
        <position position="453"/>
    </location>
</feature>
<dbReference type="InterPro" id="IPR046373">
    <property type="entry name" value="Acyl-CoA_Oxase/DH_mid-dom_sf"/>
</dbReference>
<evidence type="ECO:0000256" key="3">
    <source>
        <dbReference type="ARBA" id="ARBA00004846"/>
    </source>
</evidence>
<evidence type="ECO:0000256" key="8">
    <source>
        <dbReference type="ARBA" id="ARBA00022827"/>
    </source>
</evidence>
<comment type="pathway">
    <text evidence="3">Lipid metabolism; peroxisomal fatty acid beta-oxidation.</text>
</comment>
<evidence type="ECO:0000256" key="13">
    <source>
        <dbReference type="ARBA" id="ARBA00023140"/>
    </source>
</evidence>
<dbReference type="GO" id="GO:0071949">
    <property type="term" value="F:FAD binding"/>
    <property type="evidence" value="ECO:0007669"/>
    <property type="project" value="InterPro"/>
</dbReference>
<evidence type="ECO:0000256" key="10">
    <source>
        <dbReference type="ARBA" id="ARBA00022840"/>
    </source>
</evidence>
<evidence type="ECO:0000259" key="19">
    <source>
        <dbReference type="Pfam" id="PF22924"/>
    </source>
</evidence>
<evidence type="ECO:0000259" key="18">
    <source>
        <dbReference type="Pfam" id="PF14749"/>
    </source>
</evidence>
<evidence type="ECO:0000256" key="9">
    <source>
        <dbReference type="ARBA" id="ARBA00022832"/>
    </source>
</evidence>
<comment type="caution">
    <text evidence="20">The sequence shown here is derived from an EMBL/GenBank/DDBJ whole genome shotgun (WGS) entry which is preliminary data.</text>
</comment>
<feature type="domain" description="Acyl-CoA oxidase C-terminal" evidence="16">
    <location>
        <begin position="508"/>
        <end position="686"/>
    </location>
</feature>
<evidence type="ECO:0000256" key="15">
    <source>
        <dbReference type="PIRSR" id="PIRSR000168-2"/>
    </source>
</evidence>
<evidence type="ECO:0000256" key="11">
    <source>
        <dbReference type="ARBA" id="ARBA00023002"/>
    </source>
</evidence>
<evidence type="ECO:0000256" key="14">
    <source>
        <dbReference type="PIRSR" id="PIRSR000168-1"/>
    </source>
</evidence>
<keyword evidence="21" id="KW-1185">Reference proteome</keyword>
<evidence type="ECO:0000256" key="7">
    <source>
        <dbReference type="ARBA" id="ARBA00022741"/>
    </source>
</evidence>
<accession>A0AAV5WT60</accession>
<evidence type="ECO:0000313" key="20">
    <source>
        <dbReference type="EMBL" id="GMT33448.1"/>
    </source>
</evidence>
<dbReference type="InterPro" id="IPR029320">
    <property type="entry name" value="Acyl-CoA_ox_N"/>
</dbReference>
<proteinExistence type="inferred from homology"/>
<feature type="non-terminal residue" evidence="20">
    <location>
        <position position="1"/>
    </location>
</feature>
<dbReference type="InterPro" id="IPR002655">
    <property type="entry name" value="Acyl-CoA_oxidase_C"/>
</dbReference>
<keyword evidence="12" id="KW-0443">Lipid metabolism</keyword>
<dbReference type="GO" id="GO:0005524">
    <property type="term" value="F:ATP binding"/>
    <property type="evidence" value="ECO:0007669"/>
    <property type="project" value="UniProtKB-KW"/>
</dbReference>
<keyword evidence="6" id="KW-0285">Flavoprotein</keyword>
<keyword evidence="13" id="KW-0576">Peroxisome</keyword>
<keyword evidence="7" id="KW-0547">Nucleotide-binding</keyword>
<evidence type="ECO:0000259" key="17">
    <source>
        <dbReference type="Pfam" id="PF02770"/>
    </source>
</evidence>
<reference evidence="20" key="1">
    <citation type="submission" date="2023-10" db="EMBL/GenBank/DDBJ databases">
        <title>Genome assembly of Pristionchus species.</title>
        <authorList>
            <person name="Yoshida K."/>
            <person name="Sommer R.J."/>
        </authorList>
    </citation>
    <scope>NUCLEOTIDE SEQUENCE</scope>
    <source>
        <strain evidence="20">RS5133</strain>
    </source>
</reference>
<evidence type="ECO:0000256" key="6">
    <source>
        <dbReference type="ARBA" id="ARBA00022630"/>
    </source>
</evidence>
<feature type="binding site" evidence="15">
    <location>
        <position position="210"/>
    </location>
    <ligand>
        <name>FAD</name>
        <dbReference type="ChEBI" id="CHEBI:57692"/>
    </ligand>
</feature>
<comment type="cofactor">
    <cofactor evidence="1">
        <name>FAD</name>
        <dbReference type="ChEBI" id="CHEBI:57692"/>
    </cofactor>
</comment>
<dbReference type="Gene3D" id="1.20.140.10">
    <property type="entry name" value="Butyryl-CoA Dehydrogenase, subunit A, domain 3"/>
    <property type="match status" value="2"/>
</dbReference>
<dbReference type="PIRSF" id="PIRSF000168">
    <property type="entry name" value="Acyl-CoA_oxidase"/>
    <property type="match status" value="1"/>
</dbReference>
<dbReference type="InterPro" id="IPR037069">
    <property type="entry name" value="AcylCoA_DH/ox_N_sf"/>
</dbReference>
<feature type="domain" description="Acyl-coenzyme A oxidase N-terminal" evidence="18">
    <location>
        <begin position="45"/>
        <end position="165"/>
    </location>
</feature>
<evidence type="ECO:0000256" key="4">
    <source>
        <dbReference type="ARBA" id="ARBA00006288"/>
    </source>
</evidence>